<evidence type="ECO:0000256" key="3">
    <source>
        <dbReference type="ARBA" id="ARBA00022692"/>
    </source>
</evidence>
<proteinExistence type="predicted"/>
<feature type="transmembrane region" description="Helical" evidence="6">
    <location>
        <begin position="92"/>
        <end position="112"/>
    </location>
</feature>
<protein>
    <submittedName>
        <fullName evidence="9">Molybdopterin-dependent oxidoreductase</fullName>
    </submittedName>
</protein>
<dbReference type="Gene3D" id="3.90.420.10">
    <property type="entry name" value="Oxidoreductase, molybdopterin-binding domain"/>
    <property type="match status" value="1"/>
</dbReference>
<sequence length="428" mass="49115">MRSKWNWFKIPYGKKLRNLHKWNAWVILILAITGGILFIPSIRGDLGWIRSVLKEFHIYIGFVSILLLIMYIPYLFKHIKQLRKKTNQKINLGIVLFLIIGWSLSGVVLWQYRNLPPSWTNTALFWHDLLTWVGIPYVIYHSITRLRWLNKKRVASKKESQDVQSNDEDLNETDDDLQKRIAAWMEKSPVSRRNFIRVSVGTLLVLGIGPSFYKWMKKTFDTGGSDLTEFTAGDGNRMLPAPKPLPDSQKVIGGGSQGNYRVYSVTEIPSFSSDAWSFTITGLVGHKMTWSWEQFLKIPRKVQVSDFHCITGWSVYSNTWEGIPLSHLLDLAGVDSKAKYVKLYSGDGVYTDALSLDQARLDDVMVAVLLDGKPIPQKLGGPVRLVVPKMYAYKSVKWLQSIELIEEEHLGYWEVRGYENDAWVKGIT</sequence>
<dbReference type="InterPro" id="IPR016174">
    <property type="entry name" value="Di-haem_cyt_TM"/>
</dbReference>
<keyword evidence="2" id="KW-1003">Cell membrane</keyword>
<comment type="caution">
    <text evidence="9">The sequence shown here is derived from an EMBL/GenBank/DDBJ whole genome shotgun (WGS) entry which is preliminary data.</text>
</comment>
<dbReference type="Proteomes" id="UP001231941">
    <property type="component" value="Unassembled WGS sequence"/>
</dbReference>
<keyword evidence="4 6" id="KW-1133">Transmembrane helix</keyword>
<reference evidence="9 10" key="1">
    <citation type="submission" date="2023-08" db="EMBL/GenBank/DDBJ databases">
        <authorList>
            <person name="Park J.-S."/>
        </authorList>
    </citation>
    <scope>NUCLEOTIDE SEQUENCE [LARGE SCALE GENOMIC DNA]</scope>
    <source>
        <strain evidence="9 10">2205SS18-9</strain>
    </source>
</reference>
<evidence type="ECO:0000313" key="9">
    <source>
        <dbReference type="EMBL" id="MDP5273708.1"/>
    </source>
</evidence>
<feature type="transmembrane region" description="Helical" evidence="6">
    <location>
        <begin position="124"/>
        <end position="143"/>
    </location>
</feature>
<dbReference type="SUPFAM" id="SSF81342">
    <property type="entry name" value="Transmembrane di-heme cytochromes"/>
    <property type="match status" value="1"/>
</dbReference>
<evidence type="ECO:0000256" key="5">
    <source>
        <dbReference type="ARBA" id="ARBA00023136"/>
    </source>
</evidence>
<dbReference type="SUPFAM" id="SSF56524">
    <property type="entry name" value="Oxidoreductase molybdopterin-binding domain"/>
    <property type="match status" value="1"/>
</dbReference>
<dbReference type="InterPro" id="IPR036374">
    <property type="entry name" value="OxRdtase_Mopterin-bd_sf"/>
</dbReference>
<keyword evidence="5 6" id="KW-0472">Membrane</keyword>
<evidence type="ECO:0000259" key="8">
    <source>
        <dbReference type="Pfam" id="PF01292"/>
    </source>
</evidence>
<feature type="domain" description="Oxidoreductase molybdopterin-binding" evidence="7">
    <location>
        <begin position="267"/>
        <end position="413"/>
    </location>
</feature>
<feature type="transmembrane region" description="Helical" evidence="6">
    <location>
        <begin position="22"/>
        <end position="44"/>
    </location>
</feature>
<dbReference type="InterPro" id="IPR011577">
    <property type="entry name" value="Cyt_b561_bac/Ni-Hgenase"/>
</dbReference>
<name>A0ABT9IWJ2_9BACL</name>
<accession>A0ABT9IWJ2</accession>
<dbReference type="Pfam" id="PF01292">
    <property type="entry name" value="Ni_hydr_CYTB"/>
    <property type="match status" value="1"/>
</dbReference>
<dbReference type="RefSeq" id="WP_305991015.1">
    <property type="nucleotide sequence ID" value="NZ_JAVAMP010000002.1"/>
</dbReference>
<dbReference type="EMBL" id="JAVAMP010000002">
    <property type="protein sequence ID" value="MDP5273708.1"/>
    <property type="molecule type" value="Genomic_DNA"/>
</dbReference>
<feature type="transmembrane region" description="Helical" evidence="6">
    <location>
        <begin position="195"/>
        <end position="213"/>
    </location>
</feature>
<evidence type="ECO:0000256" key="6">
    <source>
        <dbReference type="SAM" id="Phobius"/>
    </source>
</evidence>
<feature type="transmembrane region" description="Helical" evidence="6">
    <location>
        <begin position="56"/>
        <end position="76"/>
    </location>
</feature>
<feature type="domain" description="Cytochrome b561 bacterial/Ni-hydrogenase" evidence="8">
    <location>
        <begin position="12"/>
        <end position="141"/>
    </location>
</feature>
<evidence type="ECO:0000313" key="10">
    <source>
        <dbReference type="Proteomes" id="UP001231941"/>
    </source>
</evidence>
<dbReference type="PANTHER" id="PTHR43032:SF4">
    <property type="entry name" value="OXIDOREDUCTASE MOLYBDOPTERIN-BINDING DOMAIN-CONTAINING PROTEIN"/>
    <property type="match status" value="1"/>
</dbReference>
<keyword evidence="10" id="KW-1185">Reference proteome</keyword>
<dbReference type="InterPro" id="IPR000572">
    <property type="entry name" value="OxRdtase_Mopterin-bd_dom"/>
</dbReference>
<dbReference type="Pfam" id="PF00174">
    <property type="entry name" value="Oxidored_molyb"/>
    <property type="match status" value="1"/>
</dbReference>
<organism evidence="9 10">
    <name type="scientific">Chengkuizengella axinellae</name>
    <dbReference type="NCBI Taxonomy" id="3064388"/>
    <lineage>
        <taxon>Bacteria</taxon>
        <taxon>Bacillati</taxon>
        <taxon>Bacillota</taxon>
        <taxon>Bacilli</taxon>
        <taxon>Bacillales</taxon>
        <taxon>Paenibacillaceae</taxon>
        <taxon>Chengkuizengella</taxon>
    </lineage>
</organism>
<keyword evidence="3 6" id="KW-0812">Transmembrane</keyword>
<evidence type="ECO:0000259" key="7">
    <source>
        <dbReference type="Pfam" id="PF00174"/>
    </source>
</evidence>
<dbReference type="PANTHER" id="PTHR43032">
    <property type="entry name" value="PROTEIN-METHIONINE-SULFOXIDE REDUCTASE"/>
    <property type="match status" value="1"/>
</dbReference>
<evidence type="ECO:0000256" key="2">
    <source>
        <dbReference type="ARBA" id="ARBA00022475"/>
    </source>
</evidence>
<evidence type="ECO:0000256" key="1">
    <source>
        <dbReference type="ARBA" id="ARBA00004651"/>
    </source>
</evidence>
<gene>
    <name evidence="9" type="ORF">Q5Y73_06305</name>
</gene>
<evidence type="ECO:0000256" key="4">
    <source>
        <dbReference type="ARBA" id="ARBA00022989"/>
    </source>
</evidence>
<comment type="subcellular location">
    <subcellularLocation>
        <location evidence="1">Cell membrane</location>
        <topology evidence="1">Multi-pass membrane protein</topology>
    </subcellularLocation>
</comment>